<evidence type="ECO:0000256" key="20">
    <source>
        <dbReference type="SAM" id="Phobius"/>
    </source>
</evidence>
<keyword evidence="8" id="KW-0851">Voltage-gated channel</keyword>
<evidence type="ECO:0000256" key="19">
    <source>
        <dbReference type="SAM" id="MobiDB-lite"/>
    </source>
</evidence>
<evidence type="ECO:0000256" key="3">
    <source>
        <dbReference type="ARBA" id="ARBA00022448"/>
    </source>
</evidence>
<keyword evidence="12 20" id="KW-0472">Membrane</keyword>
<evidence type="ECO:0000313" key="22">
    <source>
        <dbReference type="Proteomes" id="UP000752171"/>
    </source>
</evidence>
<evidence type="ECO:0000256" key="15">
    <source>
        <dbReference type="ARBA" id="ARBA00039513"/>
    </source>
</evidence>
<sequence length="152" mass="17303">MDNSSRRSQNNPEQHLKNCSSSSGTKTKMTVPSDWSNLTLHLQDSLTSAIGGFLEQWRWNVTQAERVLDARLAEENFQNVVWYLVVMIGMFAFIVVAILVSTVKSKRREHSNDPYHKYIEGDWSTQPQLQAYNQTYVISNPGTRTFHGPGSP</sequence>
<comment type="caution">
    <text evidence="21">The sequence shown here is derived from an EMBL/GenBank/DDBJ whole genome shotgun (WGS) entry which is preliminary data.</text>
</comment>
<feature type="transmembrane region" description="Helical" evidence="20">
    <location>
        <begin position="80"/>
        <end position="100"/>
    </location>
</feature>
<keyword evidence="11" id="KW-0406">Ion transport</keyword>
<dbReference type="GO" id="GO:0044325">
    <property type="term" value="F:transmembrane transporter binding"/>
    <property type="evidence" value="ECO:0007669"/>
    <property type="project" value="TreeGrafter"/>
</dbReference>
<dbReference type="GO" id="GO:0060307">
    <property type="term" value="P:regulation of ventricular cardiac muscle cell membrane repolarization"/>
    <property type="evidence" value="ECO:0007669"/>
    <property type="project" value="TreeGrafter"/>
</dbReference>
<gene>
    <name evidence="21" type="primary">KCNE2</name>
    <name evidence="21" type="ORF">AMEX_G13901</name>
</gene>
<dbReference type="GO" id="GO:0097623">
    <property type="term" value="P:potassium ion export across plasma membrane"/>
    <property type="evidence" value="ECO:0007669"/>
    <property type="project" value="TreeGrafter"/>
</dbReference>
<evidence type="ECO:0000256" key="11">
    <source>
        <dbReference type="ARBA" id="ARBA00023065"/>
    </source>
</evidence>
<evidence type="ECO:0000256" key="2">
    <source>
        <dbReference type="ARBA" id="ARBA00005688"/>
    </source>
</evidence>
<keyword evidence="5" id="KW-0633">Potassium transport</keyword>
<dbReference type="GO" id="GO:0015459">
    <property type="term" value="F:potassium channel regulator activity"/>
    <property type="evidence" value="ECO:0007669"/>
    <property type="project" value="TreeGrafter"/>
</dbReference>
<protein>
    <recommendedName>
        <fullName evidence="15">Potassium voltage-gated channel subfamily E member 2</fullName>
    </recommendedName>
    <alternativeName>
        <fullName evidence="16">MinK-related peptide 1</fullName>
    </alternativeName>
    <alternativeName>
        <fullName evidence="17">Minimum potassium ion channel-related peptide 1</fullName>
    </alternativeName>
    <alternativeName>
        <fullName evidence="18">Potassium channel subunit beta MiRP1</fullName>
    </alternativeName>
</protein>
<keyword evidence="9" id="KW-0630">Potassium</keyword>
<dbReference type="GO" id="GO:0086091">
    <property type="term" value="P:regulation of heart rate by cardiac conduction"/>
    <property type="evidence" value="ECO:0007669"/>
    <property type="project" value="TreeGrafter"/>
</dbReference>
<accession>A0A8T2LQF0</accession>
<reference evidence="21 22" key="1">
    <citation type="submission" date="2021-07" db="EMBL/GenBank/DDBJ databases">
        <authorList>
            <person name="Imarazene B."/>
            <person name="Zahm M."/>
            <person name="Klopp C."/>
            <person name="Cabau C."/>
            <person name="Beille S."/>
            <person name="Jouanno E."/>
            <person name="Castinel A."/>
            <person name="Lluch J."/>
            <person name="Gil L."/>
            <person name="Kuchtly C."/>
            <person name="Lopez Roques C."/>
            <person name="Donnadieu C."/>
            <person name="Parrinello H."/>
            <person name="Journot L."/>
            <person name="Du K."/>
            <person name="Schartl M."/>
            <person name="Retaux S."/>
            <person name="Guiguen Y."/>
        </authorList>
    </citation>
    <scope>NUCLEOTIDE SEQUENCE [LARGE SCALE GENOMIC DNA]</scope>
    <source>
        <strain evidence="21">Pach_M1</strain>
        <tissue evidence="21">Testis</tissue>
    </source>
</reference>
<evidence type="ECO:0000256" key="10">
    <source>
        <dbReference type="ARBA" id="ARBA00022989"/>
    </source>
</evidence>
<evidence type="ECO:0000256" key="8">
    <source>
        <dbReference type="ARBA" id="ARBA00022882"/>
    </source>
</evidence>
<dbReference type="AlphaFoldDB" id="A0A8T2LQF0"/>
<keyword evidence="3" id="KW-0813">Transport</keyword>
<dbReference type="EMBL" id="JAICCE010000011">
    <property type="protein sequence ID" value="KAG9271031.1"/>
    <property type="molecule type" value="Genomic_DNA"/>
</dbReference>
<dbReference type="InterPro" id="IPR000369">
    <property type="entry name" value="K_chnl_KCNE"/>
</dbReference>
<evidence type="ECO:0000256" key="17">
    <source>
        <dbReference type="ARBA" id="ARBA00042904"/>
    </source>
</evidence>
<dbReference type="Pfam" id="PF02060">
    <property type="entry name" value="ISK_Channel"/>
    <property type="match status" value="1"/>
</dbReference>
<evidence type="ECO:0000256" key="1">
    <source>
        <dbReference type="ARBA" id="ARBA00004251"/>
    </source>
</evidence>
<dbReference type="PANTHER" id="PTHR15282">
    <property type="entry name" value="POTASSIUM VOLTAGE-GATED CHANNEL SUBFAMILY E MEMBER 1, 3"/>
    <property type="match status" value="1"/>
</dbReference>
<organism evidence="21 22">
    <name type="scientific">Astyanax mexicanus</name>
    <name type="common">Blind cave fish</name>
    <name type="synonym">Astyanax fasciatus mexicanus</name>
    <dbReference type="NCBI Taxonomy" id="7994"/>
    <lineage>
        <taxon>Eukaryota</taxon>
        <taxon>Metazoa</taxon>
        <taxon>Chordata</taxon>
        <taxon>Craniata</taxon>
        <taxon>Vertebrata</taxon>
        <taxon>Euteleostomi</taxon>
        <taxon>Actinopterygii</taxon>
        <taxon>Neopterygii</taxon>
        <taxon>Teleostei</taxon>
        <taxon>Ostariophysi</taxon>
        <taxon>Characiformes</taxon>
        <taxon>Characoidei</taxon>
        <taxon>Acestrorhamphidae</taxon>
        <taxon>Acestrorhamphinae</taxon>
        <taxon>Astyanax</taxon>
    </lineage>
</organism>
<feature type="region of interest" description="Disordered" evidence="19">
    <location>
        <begin position="1"/>
        <end position="30"/>
    </location>
</feature>
<dbReference type="GO" id="GO:0005251">
    <property type="term" value="F:delayed rectifier potassium channel activity"/>
    <property type="evidence" value="ECO:0007669"/>
    <property type="project" value="TreeGrafter"/>
</dbReference>
<evidence type="ECO:0000256" key="6">
    <source>
        <dbReference type="ARBA" id="ARBA00022692"/>
    </source>
</evidence>
<dbReference type="GO" id="GO:1902282">
    <property type="term" value="F:voltage-gated potassium channel activity involved in ventricular cardiac muscle cell action potential repolarization"/>
    <property type="evidence" value="ECO:0007669"/>
    <property type="project" value="TreeGrafter"/>
</dbReference>
<keyword evidence="6 20" id="KW-0812">Transmembrane</keyword>
<evidence type="ECO:0000256" key="18">
    <source>
        <dbReference type="ARBA" id="ARBA00042937"/>
    </source>
</evidence>
<evidence type="ECO:0000256" key="7">
    <source>
        <dbReference type="ARBA" id="ARBA00022826"/>
    </source>
</evidence>
<evidence type="ECO:0000256" key="4">
    <source>
        <dbReference type="ARBA" id="ARBA00022475"/>
    </source>
</evidence>
<keyword evidence="13" id="KW-0407">Ion channel</keyword>
<dbReference type="Proteomes" id="UP000752171">
    <property type="component" value="Unassembled WGS sequence"/>
</dbReference>
<evidence type="ECO:0000313" key="21">
    <source>
        <dbReference type="EMBL" id="KAG9271031.1"/>
    </source>
</evidence>
<evidence type="ECO:0000256" key="13">
    <source>
        <dbReference type="ARBA" id="ARBA00023303"/>
    </source>
</evidence>
<name>A0A8T2LQF0_ASTMX</name>
<evidence type="ECO:0000256" key="14">
    <source>
        <dbReference type="ARBA" id="ARBA00037861"/>
    </source>
</evidence>
<dbReference type="GO" id="GO:0008076">
    <property type="term" value="C:voltage-gated potassium channel complex"/>
    <property type="evidence" value="ECO:0007669"/>
    <property type="project" value="TreeGrafter"/>
</dbReference>
<dbReference type="PANTHER" id="PTHR15282:SF8">
    <property type="entry name" value="POTASSIUM VOLTAGE-GATED CHANNEL SUBFAMILY E MEMBER 2"/>
    <property type="match status" value="1"/>
</dbReference>
<evidence type="ECO:0000256" key="12">
    <source>
        <dbReference type="ARBA" id="ARBA00023136"/>
    </source>
</evidence>
<dbReference type="OrthoDB" id="9267127at2759"/>
<keyword evidence="4" id="KW-1003">Cell membrane</keyword>
<proteinExistence type="inferred from homology"/>
<comment type="similarity">
    <text evidence="2">Belongs to the potassium channel KCNE family.</text>
</comment>
<evidence type="ECO:0000256" key="9">
    <source>
        <dbReference type="ARBA" id="ARBA00022958"/>
    </source>
</evidence>
<keyword evidence="10 20" id="KW-1133">Transmembrane helix</keyword>
<dbReference type="GO" id="GO:0016324">
    <property type="term" value="C:apical plasma membrane"/>
    <property type="evidence" value="ECO:0007669"/>
    <property type="project" value="UniProtKB-SubCell"/>
</dbReference>
<comment type="subcellular location">
    <subcellularLocation>
        <location evidence="14">Apical cell membrane</location>
        <topology evidence="14">Single-pass membrane protein</topology>
    </subcellularLocation>
    <subcellularLocation>
        <location evidence="1">Cell membrane</location>
        <topology evidence="1">Single-pass type I membrane protein</topology>
    </subcellularLocation>
</comment>
<keyword evidence="7" id="KW-0631">Potassium channel</keyword>
<evidence type="ECO:0000256" key="16">
    <source>
        <dbReference type="ARBA" id="ARBA00041657"/>
    </source>
</evidence>
<evidence type="ECO:0000256" key="5">
    <source>
        <dbReference type="ARBA" id="ARBA00022538"/>
    </source>
</evidence>